<keyword evidence="1" id="KW-0472">Membrane</keyword>
<dbReference type="PROSITE" id="PS51257">
    <property type="entry name" value="PROKAR_LIPOPROTEIN"/>
    <property type="match status" value="1"/>
</dbReference>
<name>A0A1E5H1V4_9ENTE</name>
<evidence type="ECO:0000313" key="2">
    <source>
        <dbReference type="EMBL" id="OEG18842.1"/>
    </source>
</evidence>
<keyword evidence="1" id="KW-1133">Transmembrane helix</keyword>
<reference evidence="3" key="1">
    <citation type="submission" date="2016-09" db="EMBL/GenBank/DDBJ databases">
        <authorList>
            <person name="Gulvik C.A."/>
        </authorList>
    </citation>
    <scope>NUCLEOTIDE SEQUENCE [LARGE SCALE GENOMIC DNA]</scope>
    <source>
        <strain evidence="3">LMG 26306</strain>
    </source>
</reference>
<keyword evidence="3" id="KW-1185">Reference proteome</keyword>
<dbReference type="AlphaFoldDB" id="A0A1E5H1V4"/>
<accession>A0A1E5H1V4</accession>
<protein>
    <submittedName>
        <fullName evidence="2">Uncharacterized protein</fullName>
    </submittedName>
</protein>
<keyword evidence="1" id="KW-0812">Transmembrane</keyword>
<dbReference type="STRING" id="903983.BCR23_12940"/>
<dbReference type="EMBL" id="MIKB01000002">
    <property type="protein sequence ID" value="OEG18842.1"/>
    <property type="molecule type" value="Genomic_DNA"/>
</dbReference>
<proteinExistence type="predicted"/>
<comment type="caution">
    <text evidence="2">The sequence shown here is derived from an EMBL/GenBank/DDBJ whole genome shotgun (WGS) entry which is preliminary data.</text>
</comment>
<evidence type="ECO:0000256" key="1">
    <source>
        <dbReference type="SAM" id="Phobius"/>
    </source>
</evidence>
<feature type="transmembrane region" description="Helical" evidence="1">
    <location>
        <begin position="12"/>
        <end position="38"/>
    </location>
</feature>
<gene>
    <name evidence="2" type="ORF">BCR23_12940</name>
</gene>
<organism evidence="2 3">
    <name type="scientific">Enterococcus quebecensis</name>
    <dbReference type="NCBI Taxonomy" id="903983"/>
    <lineage>
        <taxon>Bacteria</taxon>
        <taxon>Bacillati</taxon>
        <taxon>Bacillota</taxon>
        <taxon>Bacilli</taxon>
        <taxon>Lactobacillales</taxon>
        <taxon>Enterococcaceae</taxon>
        <taxon>Enterococcus</taxon>
    </lineage>
</organism>
<dbReference type="Proteomes" id="UP000094764">
    <property type="component" value="Unassembled WGS sequence"/>
</dbReference>
<sequence>MKKSQFAKFKEGGVSMFLVVAACLLVSVVVASFIRVMIRDQQQASQQDLSQSAYDSAQAGVEDAKRFLNWQLNNCGENQTGATAKQCEKVAAELAKRTQDQSCQMLGHAGIGSIDGETIIQTKTSTNDADLNQAYTCVKLETQTADFLGEIPEGGMKVVPLKSQSVFNKVEIKWFMRSDLGDTTNLIVDLNNTGFKDGAYTFPKNDKKIWTTNHPAVLHTQFISFVNGGNLESLDQPFNGSNNGASSLILYPNKIGSSVNLGVDGRTRTGRNNASLVKCEQSLETVAYACRTTIDLGTSVSPSAQAFMVLRTFYNKSNFSVSLYNDNTLVNFDGVQPEVDSNGRANDQFRRVKSRIELGNSNFPLPDFAIDLSGEGSKQLCKDFQVSQLRQKFNCE</sequence>
<evidence type="ECO:0000313" key="3">
    <source>
        <dbReference type="Proteomes" id="UP000094764"/>
    </source>
</evidence>